<reference evidence="3" key="2">
    <citation type="submission" date="2025-09" db="UniProtKB">
        <authorList>
            <consortium name="Ensembl"/>
        </authorList>
    </citation>
    <scope>IDENTIFICATION</scope>
</reference>
<dbReference type="InterPro" id="IPR039436">
    <property type="entry name" value="Asteroid_dom"/>
</dbReference>
<feature type="domain" description="XPG N-terminal" evidence="2">
    <location>
        <begin position="1"/>
        <end position="95"/>
    </location>
</feature>
<dbReference type="PANTHER" id="PTHR15665">
    <property type="entry name" value="ASTEROID PROTEIN"/>
    <property type="match status" value="1"/>
</dbReference>
<dbReference type="OrthoDB" id="25987at2759"/>
<evidence type="ECO:0000313" key="3">
    <source>
        <dbReference type="Ensembl" id="ENSLBEP00000037571.1"/>
    </source>
</evidence>
<evidence type="ECO:0000313" key="4">
    <source>
        <dbReference type="Proteomes" id="UP000261660"/>
    </source>
</evidence>
<organism evidence="3 4">
    <name type="scientific">Labrus bergylta</name>
    <name type="common">ballan wrasse</name>
    <dbReference type="NCBI Taxonomy" id="56723"/>
    <lineage>
        <taxon>Eukaryota</taxon>
        <taxon>Metazoa</taxon>
        <taxon>Chordata</taxon>
        <taxon>Craniata</taxon>
        <taxon>Vertebrata</taxon>
        <taxon>Euteleostomi</taxon>
        <taxon>Actinopterygii</taxon>
        <taxon>Neopterygii</taxon>
        <taxon>Teleostei</taxon>
        <taxon>Neoteleostei</taxon>
        <taxon>Acanthomorphata</taxon>
        <taxon>Eupercaria</taxon>
        <taxon>Labriformes</taxon>
        <taxon>Labridae</taxon>
        <taxon>Labrus</taxon>
    </lineage>
</organism>
<evidence type="ECO:0000256" key="1">
    <source>
        <dbReference type="ARBA" id="ARBA00007398"/>
    </source>
</evidence>
<dbReference type="FunCoup" id="A0A3Q3GW47">
    <property type="interactions" value="1"/>
</dbReference>
<dbReference type="InParanoid" id="A0A3Q3GW47"/>
<dbReference type="RefSeq" id="XP_020515377.1">
    <property type="nucleotide sequence ID" value="XM_020659721.3"/>
</dbReference>
<dbReference type="Pfam" id="PF12813">
    <property type="entry name" value="XPG_I_2"/>
    <property type="match status" value="1"/>
</dbReference>
<proteinExistence type="inferred from homology"/>
<accession>A0A3Q3GW47</accession>
<dbReference type="GO" id="GO:0004518">
    <property type="term" value="F:nuclease activity"/>
    <property type="evidence" value="ECO:0007669"/>
    <property type="project" value="InterPro"/>
</dbReference>
<dbReference type="Proteomes" id="UP000261660">
    <property type="component" value="Unplaced"/>
</dbReference>
<dbReference type="SMART" id="SM00485">
    <property type="entry name" value="XPGN"/>
    <property type="match status" value="1"/>
</dbReference>
<dbReference type="STRING" id="56723.ENSLBEP00000037571"/>
<sequence>MGVQGLTSLIEANQKIYRDVEFRMRRLVIDGCNFLYQLYFDSGLDLSHGGEYAAFEDLVERFVKALKDCGISPYVVLDGGIAQTDKKDETIRLRAMDRLQKAHQAVEGTRQAVNGIKKVHQDAQEGKVLPQMASLVFRQTLARLEVPVAQCYAEADQEIAALAKEWKCPVLSNDSDFFIFDLPGGLLPISHFNWQAVERIGSQSYIPSKIYYSSSFCIVFDIEPQLLPAFSSLAGNDYVKLQRLNASIRWAQFAPAVNGKSPQRLKGLLCWLKDFKQPEEAFEAALGLLRELSEETKAEVMEGLNLGMEEYQLPPSSLKRFFIDGVAPPFPEVEEEMAGWVLLPVMRAQLTSDVLDVLLFNTIALSCPVDRADFPSAHLTSRPIRQVMYRLLLGKGEKLRVNENDREGLQLKSFQVQPAASGVPEKLELKSLNKAEPSVRLQVLLDALGVPEACLEGLQPHLRLLVAVSCFWLQRAEPKPDETLLKALLLGVSHGDSLRQRAALKREKKPFKLRLDADTLHSFNQWQGCLRQTVHLNQLLGFPLPEPQIARCYEGTLVHRLVHMLRRERKLKTLLKSEPSVMREYHKMLTIVQRFHFEEELILTGVKRRELEPLKDLTTTLRDLFYLYEEDEVNSAVQVHEDLYLDDILSVRTRYRSKERSSRCDNLIMARKQECRRWDIL</sequence>
<keyword evidence="4" id="KW-1185">Reference proteome</keyword>
<dbReference type="InterPro" id="IPR006085">
    <property type="entry name" value="XPG_DNA_repair_N"/>
</dbReference>
<dbReference type="PANTHER" id="PTHR15665:SF1">
    <property type="entry name" value="PROTEIN ASTEROID HOMOLOG 1"/>
    <property type="match status" value="1"/>
</dbReference>
<name>A0A3Q3GW47_9LABR</name>
<dbReference type="InterPro" id="IPR026832">
    <property type="entry name" value="Asteroid"/>
</dbReference>
<dbReference type="Pfam" id="PF00752">
    <property type="entry name" value="XPG_N"/>
    <property type="match status" value="1"/>
</dbReference>
<protein>
    <submittedName>
        <fullName evidence="3">Protein asteroid homolog 1-like</fullName>
    </submittedName>
</protein>
<dbReference type="GeneTree" id="ENSGT00390000010145"/>
<dbReference type="Gene3D" id="3.40.50.1010">
    <property type="entry name" value="5'-nuclease"/>
    <property type="match status" value="1"/>
</dbReference>
<dbReference type="Ensembl" id="ENSLBET00000039122.1">
    <property type="protein sequence ID" value="ENSLBEP00000037571.1"/>
    <property type="gene ID" value="ENSLBEG00000028042.1"/>
</dbReference>
<dbReference type="SUPFAM" id="SSF88723">
    <property type="entry name" value="PIN domain-like"/>
    <property type="match status" value="1"/>
</dbReference>
<dbReference type="GeneID" id="110004167"/>
<dbReference type="InterPro" id="IPR029060">
    <property type="entry name" value="PIN-like_dom_sf"/>
</dbReference>
<comment type="similarity">
    <text evidence="1">Belongs to the asteroid family.</text>
</comment>
<evidence type="ECO:0000259" key="2">
    <source>
        <dbReference type="SMART" id="SM00485"/>
    </source>
</evidence>
<dbReference type="AlphaFoldDB" id="A0A3Q3GW47"/>
<reference evidence="3" key="1">
    <citation type="submission" date="2025-08" db="UniProtKB">
        <authorList>
            <consortium name="Ensembl"/>
        </authorList>
    </citation>
    <scope>IDENTIFICATION</scope>
</reference>